<dbReference type="Gene3D" id="2.60.120.560">
    <property type="entry name" value="Exo-inulinase, domain 1"/>
    <property type="match status" value="1"/>
</dbReference>
<name>A0A6M3KJT0_9ZZZZ</name>
<sequence>MPTEEQTYHDSWAICKATPGGERYQGQKLTISNRLVTHLSFYLKRTGTQSPGDEGYHYQIYSVATDTLLGSVSMGQWKDISDTGEWIEGELGTPVQIDEEVRICVFSPWGVQGQHYLSVGYNAGSVKADEVYTHTDNYPPENWTDDSQNDLAYIYTYSEDAPTVTTQAMTNVLPTSATGNGNITSIGAALVTEHGHCWNTTGTPTTADSKTTNGAGSVGAFTSSLYGLSPVLHYYVRAYATNVYGTSYGAEVHFMTTWVLAPGLYGKQWVWVDWNDDGSFAGTYDDITADVLEIPDITYGKERELDEAVPASLQLLVYNGTHKYSPPNTSSVLNTGGNTLRAGHKIMAGQSFPFDDFLDLDGTGIASHIVPYDSSFTWLEESGTFVIDTNAVKETGGSGGIAVIDFEESDAHVQVKFKKGADDDCILVVRFFDINNYIYLKTTSTDLELRKVVATSDSLIQGVTHAWSVGDTKIIKIVLHGDYLWVIVDLVQVIPDPATGIPLADNFNETKTKYGIGGPSIHANARYDDFGGVYSLFYGTIDSIIPTPSKERQTAQIEASDDMKIMARTMLFRRVYTHSGVFDSFKGYLEEIIKSIPNMPQPGEIFDNGESVDNPFKSWWNISALDACREVEKEENGLFYQDRDGIWRFEAKGHRAATPHDAARCTFYDVYATNNLAFTDLKWMSGDENVKNFITVTLQRTQADPESPLEVWRCAEADVLDGEITDSTLEIAASSSVVIFMVAEQFEYINLIVTPVATTDYAANAAADGSGVDKTANLSVAVAYPFFGSYGKGARLTLTNSDTSAIFVTRLRIRALTALRLQEKSSVLAEDTTSQTTYGIRTHNVDARILDTRYEAQTLADDIETKEDDPRATVQIVLANATKENLTKILSLQLSDRVTINYSSMGINEDFYINKIQYRVSNGGLAVEAVLTLIEVS</sequence>
<dbReference type="AlphaFoldDB" id="A0A6M3KJT0"/>
<evidence type="ECO:0000313" key="1">
    <source>
        <dbReference type="EMBL" id="QJA82266.1"/>
    </source>
</evidence>
<dbReference type="EMBL" id="MT142483">
    <property type="protein sequence ID" value="QJA82266.1"/>
    <property type="molecule type" value="Genomic_DNA"/>
</dbReference>
<accession>A0A6M3KJT0</accession>
<organism evidence="1">
    <name type="scientific">viral metagenome</name>
    <dbReference type="NCBI Taxonomy" id="1070528"/>
    <lineage>
        <taxon>unclassified sequences</taxon>
        <taxon>metagenomes</taxon>
        <taxon>organismal metagenomes</taxon>
    </lineage>
</organism>
<evidence type="ECO:0008006" key="2">
    <source>
        <dbReference type="Google" id="ProtNLM"/>
    </source>
</evidence>
<proteinExistence type="predicted"/>
<protein>
    <recommendedName>
        <fullName evidence="2">Tail protein</fullName>
    </recommendedName>
</protein>
<gene>
    <name evidence="1" type="ORF">MM415A00434_0041</name>
</gene>
<reference evidence="1" key="1">
    <citation type="submission" date="2020-03" db="EMBL/GenBank/DDBJ databases">
        <title>The deep terrestrial virosphere.</title>
        <authorList>
            <person name="Holmfeldt K."/>
            <person name="Nilsson E."/>
            <person name="Simone D."/>
            <person name="Lopez-Fernandez M."/>
            <person name="Wu X."/>
            <person name="de Brujin I."/>
            <person name="Lundin D."/>
            <person name="Andersson A."/>
            <person name="Bertilsson S."/>
            <person name="Dopson M."/>
        </authorList>
    </citation>
    <scope>NUCLEOTIDE SEQUENCE</scope>
    <source>
        <strain evidence="1">MM415A00434</strain>
    </source>
</reference>